<protein>
    <recommendedName>
        <fullName evidence="1">Serine dehydratase-like alpha subunit domain-containing protein</fullName>
    </recommendedName>
</protein>
<feature type="domain" description="Serine dehydratase-like alpha subunit" evidence="1">
    <location>
        <begin position="91"/>
        <end position="355"/>
    </location>
</feature>
<accession>X1EDB0</accession>
<comment type="caution">
    <text evidence="2">The sequence shown here is derived from an EMBL/GenBank/DDBJ whole genome shotgun (WGS) entry which is preliminary data.</text>
</comment>
<dbReference type="InterPro" id="IPR005130">
    <property type="entry name" value="Ser_deHydtase-like_asu"/>
</dbReference>
<dbReference type="PANTHER" id="PTHR30501:SF2">
    <property type="entry name" value="UPF0597 PROTEIN YHAM"/>
    <property type="match status" value="1"/>
</dbReference>
<proteinExistence type="predicted"/>
<dbReference type="AlphaFoldDB" id="X1EDB0"/>
<dbReference type="PANTHER" id="PTHR30501">
    <property type="entry name" value="UPF0597 PROTEIN YHAM"/>
    <property type="match status" value="1"/>
</dbReference>
<reference evidence="2" key="1">
    <citation type="journal article" date="2014" name="Front. Microbiol.">
        <title>High frequency of phylogenetically diverse reductive dehalogenase-homologous genes in deep subseafloor sedimentary metagenomes.</title>
        <authorList>
            <person name="Kawai M."/>
            <person name="Futagami T."/>
            <person name="Toyoda A."/>
            <person name="Takaki Y."/>
            <person name="Nishi S."/>
            <person name="Hori S."/>
            <person name="Arai W."/>
            <person name="Tsubouchi T."/>
            <person name="Morono Y."/>
            <person name="Uchiyama I."/>
            <person name="Ito T."/>
            <person name="Fujiyama A."/>
            <person name="Inagaki F."/>
            <person name="Takami H."/>
        </authorList>
    </citation>
    <scope>NUCLEOTIDE SEQUENCE</scope>
    <source>
        <strain evidence="2">Expedition CK06-06</strain>
    </source>
</reference>
<sequence>MEEMILDKRQKELLELLRNGIKPATGCTEPIAVAYAVATAKEQINDELKSLEIQVDPNIYKNGLMVTIPGTKEKGLAAGAALGFVAGDPKKELRVIDNIKKEDLKKAKLLIEQKKVNLSLKEDCHGLYVEVILITNESKVRVIIKDSHLNIVSIEKISKGEKFKPFLAENKKINSSENIIQKYKLEDFIKFSNEISVNEMDFLKEGIEMNLAIAEEGLKIGNGVGVKFREMVEEGLMADNIINRAQMLCSAASEARMSGSRLPVMSTAGSGNHGITAFLTTFAVAEKNNMPEERLIRALALTNLITIFIKSYTGALSAMCGCGVAAGIGASAGVVYLLGGNKEQILGSMYNMVGALAIIIDRCPRGRLRKSEK</sequence>
<organism evidence="2">
    <name type="scientific">marine sediment metagenome</name>
    <dbReference type="NCBI Taxonomy" id="412755"/>
    <lineage>
        <taxon>unclassified sequences</taxon>
        <taxon>metagenomes</taxon>
        <taxon>ecological metagenomes</taxon>
    </lineage>
</organism>
<gene>
    <name evidence="2" type="ORF">S03H2_03974</name>
</gene>
<dbReference type="InterPro" id="IPR021144">
    <property type="entry name" value="UPF0597"/>
</dbReference>
<dbReference type="Pfam" id="PF03313">
    <property type="entry name" value="SDH_alpha"/>
    <property type="match status" value="1"/>
</dbReference>
<dbReference type="GO" id="GO:0019450">
    <property type="term" value="P:L-cysteine catabolic process to pyruvate"/>
    <property type="evidence" value="ECO:0007669"/>
    <property type="project" value="TreeGrafter"/>
</dbReference>
<dbReference type="EMBL" id="BARU01001527">
    <property type="protein sequence ID" value="GAH31286.1"/>
    <property type="molecule type" value="Genomic_DNA"/>
</dbReference>
<name>X1EDB0_9ZZZZ</name>
<evidence type="ECO:0000313" key="2">
    <source>
        <dbReference type="EMBL" id="GAH31286.1"/>
    </source>
</evidence>
<dbReference type="GO" id="GO:0080146">
    <property type="term" value="F:L-cysteine desulfhydrase activity"/>
    <property type="evidence" value="ECO:0007669"/>
    <property type="project" value="TreeGrafter"/>
</dbReference>
<evidence type="ECO:0000259" key="1">
    <source>
        <dbReference type="Pfam" id="PF03313"/>
    </source>
</evidence>